<comment type="subcellular location">
    <subcellularLocation>
        <location evidence="1">Cell outer membrane</location>
    </subcellularLocation>
</comment>
<evidence type="ECO:0000256" key="7">
    <source>
        <dbReference type="ARBA" id="ARBA00023237"/>
    </source>
</evidence>
<dbReference type="GO" id="GO:1990281">
    <property type="term" value="C:efflux pump complex"/>
    <property type="evidence" value="ECO:0007669"/>
    <property type="project" value="TreeGrafter"/>
</dbReference>
<protein>
    <recommendedName>
        <fullName evidence="11">Transporter</fullName>
    </recommendedName>
</protein>
<evidence type="ECO:0000256" key="4">
    <source>
        <dbReference type="ARBA" id="ARBA00022452"/>
    </source>
</evidence>
<keyword evidence="8" id="KW-0175">Coiled coil</keyword>
<dbReference type="GO" id="GO:0009279">
    <property type="term" value="C:cell outer membrane"/>
    <property type="evidence" value="ECO:0007669"/>
    <property type="project" value="UniProtKB-SubCell"/>
</dbReference>
<dbReference type="GO" id="GO:0015562">
    <property type="term" value="F:efflux transmembrane transporter activity"/>
    <property type="evidence" value="ECO:0007669"/>
    <property type="project" value="InterPro"/>
</dbReference>
<dbReference type="AlphaFoldDB" id="A0A2H0LM96"/>
<dbReference type="Proteomes" id="UP000230859">
    <property type="component" value="Unassembled WGS sequence"/>
</dbReference>
<evidence type="ECO:0000256" key="5">
    <source>
        <dbReference type="ARBA" id="ARBA00022692"/>
    </source>
</evidence>
<evidence type="ECO:0000256" key="6">
    <source>
        <dbReference type="ARBA" id="ARBA00023136"/>
    </source>
</evidence>
<keyword evidence="5" id="KW-0812">Transmembrane</keyword>
<keyword evidence="6" id="KW-0472">Membrane</keyword>
<dbReference type="Gene3D" id="1.20.1600.10">
    <property type="entry name" value="Outer membrane efflux proteins (OEP)"/>
    <property type="match status" value="1"/>
</dbReference>
<organism evidence="9 10">
    <name type="scientific">Candidatus Abzuiibacterium crystallinum</name>
    <dbReference type="NCBI Taxonomy" id="1974748"/>
    <lineage>
        <taxon>Bacteria</taxon>
        <taxon>Pseudomonadati</taxon>
        <taxon>Candidatus Omnitrophota</taxon>
        <taxon>Candidatus Abzuiibacterium</taxon>
    </lineage>
</organism>
<dbReference type="GO" id="GO:0015288">
    <property type="term" value="F:porin activity"/>
    <property type="evidence" value="ECO:0007669"/>
    <property type="project" value="TreeGrafter"/>
</dbReference>
<keyword evidence="4" id="KW-1134">Transmembrane beta strand</keyword>
<evidence type="ECO:0000256" key="1">
    <source>
        <dbReference type="ARBA" id="ARBA00004442"/>
    </source>
</evidence>
<dbReference type="SUPFAM" id="SSF56954">
    <property type="entry name" value="Outer membrane efflux proteins (OEP)"/>
    <property type="match status" value="1"/>
</dbReference>
<evidence type="ECO:0000313" key="9">
    <source>
        <dbReference type="EMBL" id="PIQ85563.1"/>
    </source>
</evidence>
<gene>
    <name evidence="9" type="ORF">COV74_08725</name>
</gene>
<evidence type="ECO:0000256" key="2">
    <source>
        <dbReference type="ARBA" id="ARBA00007613"/>
    </source>
</evidence>
<feature type="coiled-coil region" evidence="8">
    <location>
        <begin position="340"/>
        <end position="367"/>
    </location>
</feature>
<dbReference type="PANTHER" id="PTHR30026">
    <property type="entry name" value="OUTER MEMBRANE PROTEIN TOLC"/>
    <property type="match status" value="1"/>
</dbReference>
<keyword evidence="7" id="KW-0998">Cell outer membrane</keyword>
<dbReference type="InterPro" id="IPR003423">
    <property type="entry name" value="OMP_efflux"/>
</dbReference>
<dbReference type="PANTHER" id="PTHR30026:SF20">
    <property type="entry name" value="OUTER MEMBRANE PROTEIN TOLC"/>
    <property type="match status" value="1"/>
</dbReference>
<comment type="caution">
    <text evidence="9">The sequence shown here is derived from an EMBL/GenBank/DDBJ whole genome shotgun (WGS) entry which is preliminary data.</text>
</comment>
<dbReference type="InterPro" id="IPR051906">
    <property type="entry name" value="TolC-like"/>
</dbReference>
<keyword evidence="3" id="KW-0813">Transport</keyword>
<comment type="similarity">
    <text evidence="2">Belongs to the outer membrane factor (OMF) (TC 1.B.17) family.</text>
</comment>
<dbReference type="EMBL" id="PCVY01000065">
    <property type="protein sequence ID" value="PIQ85563.1"/>
    <property type="molecule type" value="Genomic_DNA"/>
</dbReference>
<evidence type="ECO:0008006" key="11">
    <source>
        <dbReference type="Google" id="ProtNLM"/>
    </source>
</evidence>
<proteinExistence type="inferred from homology"/>
<sequence length="449" mass="50884">MRKLNQIIAAFIVFSTSIPTPGWPMAGRVPDEYREQKRTAFKAEPPLSLGDCYRLALKHSDNLAMQDIAIEKTWADFLAAAGDTIGDADFKLTHFYQEVQHGAAGDAGATSTATRSSRRSRYFTFSQPLFRGFKALAAVRAAGNLRKERTYERLRAEQLLFYDVAESFYNIVHYQKDIVITEEIVTYLDERIKELHEREAIGRSRPSEVATAMTRIKTKQADLARSRGMLSAEKRVMEFLTGVSLDHRTLIETQEPQVPSSQIETALENIEERADVKAAFLALQIAKRNITKAQSDLWPEISVDGNLYEKREGFQSGIDWDLLLTFDIPLFKGGTTMSAIKAAVSDLKTAEHTYSEAKRQAELELKQAWDLWNSSFEELKALQDAQSASEENYKLQKEDYEHNLVNNLDVLEALESFSDARLNVSRAYSEMNTNYWDFKMSSGDCCDTA</sequence>
<evidence type="ECO:0000256" key="3">
    <source>
        <dbReference type="ARBA" id="ARBA00022448"/>
    </source>
</evidence>
<dbReference type="Pfam" id="PF02321">
    <property type="entry name" value="OEP"/>
    <property type="match status" value="1"/>
</dbReference>
<reference evidence="9 10" key="1">
    <citation type="submission" date="2017-09" db="EMBL/GenBank/DDBJ databases">
        <title>Depth-based differentiation of microbial function through sediment-hosted aquifers and enrichment of novel symbionts in the deep terrestrial subsurface.</title>
        <authorList>
            <person name="Probst A.J."/>
            <person name="Ladd B."/>
            <person name="Jarett J.K."/>
            <person name="Geller-Mcgrath D.E."/>
            <person name="Sieber C.M."/>
            <person name="Emerson J.B."/>
            <person name="Anantharaman K."/>
            <person name="Thomas B.C."/>
            <person name="Malmstrom R."/>
            <person name="Stieglmeier M."/>
            <person name="Klingl A."/>
            <person name="Woyke T."/>
            <person name="Ryan C.M."/>
            <person name="Banfield J.F."/>
        </authorList>
    </citation>
    <scope>NUCLEOTIDE SEQUENCE [LARGE SCALE GENOMIC DNA]</scope>
    <source>
        <strain evidence="9">CG11_big_fil_rev_8_21_14_0_20_45_26</strain>
    </source>
</reference>
<evidence type="ECO:0000313" key="10">
    <source>
        <dbReference type="Proteomes" id="UP000230859"/>
    </source>
</evidence>
<accession>A0A2H0LM96</accession>
<name>A0A2H0LM96_9BACT</name>
<evidence type="ECO:0000256" key="8">
    <source>
        <dbReference type="SAM" id="Coils"/>
    </source>
</evidence>